<dbReference type="Proteomes" id="UP001194632">
    <property type="component" value="Unassembled WGS sequence"/>
</dbReference>
<evidence type="ECO:0000313" key="1">
    <source>
        <dbReference type="EMBL" id="MBF7115182.1"/>
    </source>
</evidence>
<evidence type="ECO:0008006" key="3">
    <source>
        <dbReference type="Google" id="ProtNLM"/>
    </source>
</evidence>
<name>A0AB73HI34_PEDPE</name>
<dbReference type="EMBL" id="JADOFP010000005">
    <property type="protein sequence ID" value="MBF7115182.1"/>
    <property type="molecule type" value="Genomic_DNA"/>
</dbReference>
<evidence type="ECO:0000313" key="2">
    <source>
        <dbReference type="Proteomes" id="UP001194632"/>
    </source>
</evidence>
<protein>
    <recommendedName>
        <fullName evidence="3">YgiT-type zinc finger protein</fullName>
    </recommendedName>
</protein>
<comment type="caution">
    <text evidence="1">The sequence shown here is derived from an EMBL/GenBank/DDBJ whole genome shotgun (WGS) entry which is preliminary data.</text>
</comment>
<reference evidence="1" key="1">
    <citation type="submission" date="2020-11" db="EMBL/GenBank/DDBJ databases">
        <title>Antibiotic susceptibility profiles of Pediococcus pentosaceus from various origins and their implications for the safety assessment of strains with food-technology applications.</title>
        <authorList>
            <person name="Shani N."/>
            <person name="Oberhaensli S."/>
            <person name="Arias E."/>
        </authorList>
    </citation>
    <scope>NUCLEOTIDE SEQUENCE</scope>
    <source>
        <strain evidence="1">FAM 24207</strain>
    </source>
</reference>
<accession>A0AB73HI34</accession>
<gene>
    <name evidence="1" type="ORF">ITQ90_06760</name>
</gene>
<proteinExistence type="predicted"/>
<dbReference type="AlphaFoldDB" id="A0AB73HI34"/>
<organism evidence="1 2">
    <name type="scientific">Pediococcus pentosaceus</name>
    <dbReference type="NCBI Taxonomy" id="1255"/>
    <lineage>
        <taxon>Bacteria</taxon>
        <taxon>Bacillati</taxon>
        <taxon>Bacillota</taxon>
        <taxon>Bacilli</taxon>
        <taxon>Lactobacillales</taxon>
        <taxon>Lactobacillaceae</taxon>
        <taxon>Pediococcus</taxon>
    </lineage>
</organism>
<sequence>MASNNIQEVIRGTVRGTVRETINKLCESELQETKKYDDCRYCHEPFLSLGLAKDIDSEAIVYLNVLRESNIVKFCPVCGRDLSIESYKDMLKEVRDKAIERLNTQSDETQEK</sequence>
<dbReference type="RefSeq" id="WP_195749752.1">
    <property type="nucleotide sequence ID" value="NZ_CP197205.1"/>
</dbReference>